<evidence type="ECO:0000256" key="3">
    <source>
        <dbReference type="ARBA" id="ARBA00022833"/>
    </source>
</evidence>
<dbReference type="RefSeq" id="XP_024330353.1">
    <property type="nucleotide sequence ID" value="XM_024475993.1"/>
</dbReference>
<dbReference type="Proteomes" id="UP000034350">
    <property type="component" value="Unassembled WGS sequence"/>
</dbReference>
<evidence type="ECO:0000256" key="4">
    <source>
        <dbReference type="PROSITE-ProRule" id="PRU00175"/>
    </source>
</evidence>
<accession>A0A0F9WAI0</accession>
<evidence type="ECO:0000313" key="7">
    <source>
        <dbReference type="EMBL" id="KKO74611.1"/>
    </source>
</evidence>
<dbReference type="PROSITE" id="PS50089">
    <property type="entry name" value="ZF_RING_2"/>
    <property type="match status" value="1"/>
</dbReference>
<name>A0A0F9WAI0_9MICR</name>
<protein>
    <submittedName>
        <fullName evidence="7">Zinc ring-type</fullName>
    </submittedName>
</protein>
<evidence type="ECO:0000259" key="6">
    <source>
        <dbReference type="PROSITE" id="PS50089"/>
    </source>
</evidence>
<evidence type="ECO:0000256" key="1">
    <source>
        <dbReference type="ARBA" id="ARBA00022723"/>
    </source>
</evidence>
<feature type="coiled-coil region" evidence="5">
    <location>
        <begin position="94"/>
        <end position="128"/>
    </location>
</feature>
<proteinExistence type="predicted"/>
<dbReference type="PROSITE" id="PS00518">
    <property type="entry name" value="ZF_RING_1"/>
    <property type="match status" value="1"/>
</dbReference>
<dbReference type="GO" id="GO:0008270">
    <property type="term" value="F:zinc ion binding"/>
    <property type="evidence" value="ECO:0007669"/>
    <property type="project" value="UniProtKB-KW"/>
</dbReference>
<dbReference type="AlphaFoldDB" id="A0A0F9WAI0"/>
<dbReference type="VEuPathDB" id="MicrosporidiaDB:AAJ76_5600015954"/>
<evidence type="ECO:0000313" key="8">
    <source>
        <dbReference type="Proteomes" id="UP000034350"/>
    </source>
</evidence>
<dbReference type="VEuPathDB" id="MicrosporidiaDB:G9O61_00g013090"/>
<dbReference type="InterPro" id="IPR017907">
    <property type="entry name" value="Znf_RING_CS"/>
</dbReference>
<dbReference type="EMBL" id="JPQZ01000056">
    <property type="protein sequence ID" value="KKO74611.1"/>
    <property type="molecule type" value="Genomic_DNA"/>
</dbReference>
<dbReference type="GeneID" id="36320941"/>
<keyword evidence="5" id="KW-0175">Coiled coil</keyword>
<dbReference type="InterPro" id="IPR013083">
    <property type="entry name" value="Znf_RING/FYVE/PHD"/>
</dbReference>
<sequence length="190" mass="22284">MNEEELLQSLIFCYLCYYPENKTASTSLLISYCMHVICNNCIKETDYCVICNTKTTFVPLNKSISSKLKRNPTELFSRPVDISMFQITSSINLIEYLKEQIKVYKKLLKLARIEIEKLKSKNEQRNIKRSINKKESINNDKIKRVCDIIKTTKRKSDKSTSVLDFSNSSYNAGRLTIPKDFNPYKKFYRK</sequence>
<comment type="caution">
    <text evidence="7">The sequence shown here is derived from an EMBL/GenBank/DDBJ whole genome shotgun (WGS) entry which is preliminary data.</text>
</comment>
<keyword evidence="3" id="KW-0862">Zinc</keyword>
<feature type="domain" description="RING-type" evidence="6">
    <location>
        <begin position="13"/>
        <end position="52"/>
    </location>
</feature>
<organism evidence="7 8">
    <name type="scientific">Vairimorpha ceranae</name>
    <dbReference type="NCBI Taxonomy" id="40302"/>
    <lineage>
        <taxon>Eukaryota</taxon>
        <taxon>Fungi</taxon>
        <taxon>Fungi incertae sedis</taxon>
        <taxon>Microsporidia</taxon>
        <taxon>Nosematidae</taxon>
        <taxon>Vairimorpha</taxon>
    </lineage>
</organism>
<dbReference type="VEuPathDB" id="MicrosporidiaDB:NCER_100384"/>
<dbReference type="InterPro" id="IPR001841">
    <property type="entry name" value="Znf_RING"/>
</dbReference>
<keyword evidence="1" id="KW-0479">Metal-binding</keyword>
<gene>
    <name evidence="7" type="ORF">AAJ76_5600015954</name>
</gene>
<dbReference type="OrthoDB" id="2186863at2759"/>
<keyword evidence="8" id="KW-1185">Reference proteome</keyword>
<evidence type="ECO:0000256" key="2">
    <source>
        <dbReference type="ARBA" id="ARBA00022771"/>
    </source>
</evidence>
<evidence type="ECO:0000256" key="5">
    <source>
        <dbReference type="SAM" id="Coils"/>
    </source>
</evidence>
<keyword evidence="2 4" id="KW-0863">Zinc-finger</keyword>
<dbReference type="Gene3D" id="3.30.40.10">
    <property type="entry name" value="Zinc/RING finger domain, C3HC4 (zinc finger)"/>
    <property type="match status" value="1"/>
</dbReference>
<reference evidence="7 8" key="1">
    <citation type="journal article" date="2015" name="Environ. Microbiol.">
        <title>Genome analyses suggest the presence of polyploidy and recent human-driven expansions in eight global populations of the honeybee pathogen Nosema ceranae.</title>
        <authorList>
            <person name="Pelin A."/>
            <person name="Selman M."/>
            <person name="Aris-Brosou S."/>
            <person name="Farinelli L."/>
            <person name="Corradi N."/>
        </authorList>
    </citation>
    <scope>NUCLEOTIDE SEQUENCE [LARGE SCALE GENOMIC DNA]</scope>
    <source>
        <strain evidence="7 8">PA08 1199</strain>
    </source>
</reference>